<dbReference type="AlphaFoldDB" id="A0A941CRF0"/>
<dbReference type="NCBIfam" id="TIGR00202">
    <property type="entry name" value="csrA"/>
    <property type="match status" value="1"/>
</dbReference>
<dbReference type="Proteomes" id="UP000675379">
    <property type="component" value="Unassembled WGS sequence"/>
</dbReference>
<keyword evidence="4 6" id="KW-0810">Translation regulation</keyword>
<dbReference type="PANTHER" id="PTHR34984">
    <property type="entry name" value="CARBON STORAGE REGULATOR"/>
    <property type="match status" value="1"/>
</dbReference>
<dbReference type="PANTHER" id="PTHR34984:SF1">
    <property type="entry name" value="CARBON STORAGE REGULATOR"/>
    <property type="match status" value="1"/>
</dbReference>
<keyword evidence="2 6" id="KW-0678">Repressor</keyword>
<dbReference type="GO" id="GO:0006109">
    <property type="term" value="P:regulation of carbohydrate metabolic process"/>
    <property type="evidence" value="ECO:0007669"/>
    <property type="project" value="InterPro"/>
</dbReference>
<evidence type="ECO:0000256" key="5">
    <source>
        <dbReference type="ARBA" id="ARBA00022884"/>
    </source>
</evidence>
<comment type="subunit">
    <text evidence="6">Homodimer; the beta-strands of each monomer intercalate to form a hydrophobic core, while the alpha-helices form wings that extend away from the core.</text>
</comment>
<name>A0A941CRF0_9CLOT</name>
<dbReference type="FunFam" id="2.60.40.4380:FF:000002">
    <property type="entry name" value="Translational regulator CsrA"/>
    <property type="match status" value="1"/>
</dbReference>
<sequence length="74" mass="8372">MLVLNRKINESIILDDGIEIKVLEIVDGKVKIGIEAPKEVTILRKEVYEEISKANNEAANMSKDIFSQLMENRA</sequence>
<comment type="similarity">
    <text evidence="6">Belongs to the CsrA/RsmA family.</text>
</comment>
<dbReference type="GO" id="GO:0045947">
    <property type="term" value="P:negative regulation of translational initiation"/>
    <property type="evidence" value="ECO:0007669"/>
    <property type="project" value="UniProtKB-UniRule"/>
</dbReference>
<dbReference type="Pfam" id="PF02599">
    <property type="entry name" value="CsrA"/>
    <property type="match status" value="1"/>
</dbReference>
<dbReference type="InterPro" id="IPR003751">
    <property type="entry name" value="CsrA"/>
</dbReference>
<keyword evidence="8" id="KW-1185">Reference proteome</keyword>
<comment type="function">
    <text evidence="6">A translational regulator that binds mRNA to regulate translation initiation and/or mRNA stability. Usually binds in the 5'-UTR at or near the Shine-Dalgarno sequence preventing ribosome-binding, thus repressing translation. Its main target seems to be the major flagellin gene, while its function is anatagonized by FliW.</text>
</comment>
<dbReference type="NCBIfam" id="NF002469">
    <property type="entry name" value="PRK01712.1"/>
    <property type="match status" value="1"/>
</dbReference>
<evidence type="ECO:0000256" key="6">
    <source>
        <dbReference type="HAMAP-Rule" id="MF_00167"/>
    </source>
</evidence>
<organism evidence="7 8">
    <name type="scientific">Proteiniclasticum sediminis</name>
    <dbReference type="NCBI Taxonomy" id="2804028"/>
    <lineage>
        <taxon>Bacteria</taxon>
        <taxon>Bacillati</taxon>
        <taxon>Bacillota</taxon>
        <taxon>Clostridia</taxon>
        <taxon>Eubacteriales</taxon>
        <taxon>Clostridiaceae</taxon>
        <taxon>Proteiniclasticum</taxon>
    </lineage>
</organism>
<keyword evidence="1 6" id="KW-0963">Cytoplasm</keyword>
<evidence type="ECO:0000256" key="2">
    <source>
        <dbReference type="ARBA" id="ARBA00022491"/>
    </source>
</evidence>
<evidence type="ECO:0000256" key="3">
    <source>
        <dbReference type="ARBA" id="ARBA00022795"/>
    </source>
</evidence>
<dbReference type="SUPFAM" id="SSF117130">
    <property type="entry name" value="CsrA-like"/>
    <property type="match status" value="1"/>
</dbReference>
<reference evidence="7" key="1">
    <citation type="submission" date="2021-04" db="EMBL/GenBank/DDBJ databases">
        <title>Proteiniclasticum sedimins sp. nov., an obligate anaerobic bacterium isolated from anaerobic sludge.</title>
        <authorList>
            <person name="Liu J."/>
        </authorList>
    </citation>
    <scope>NUCLEOTIDE SEQUENCE</scope>
    <source>
        <strain evidence="7">BAD-10</strain>
    </source>
</reference>
<dbReference type="RefSeq" id="WP_211800684.1">
    <property type="nucleotide sequence ID" value="NZ_JAGSCS010000006.1"/>
</dbReference>
<dbReference type="GO" id="GO:0006402">
    <property type="term" value="P:mRNA catabolic process"/>
    <property type="evidence" value="ECO:0007669"/>
    <property type="project" value="InterPro"/>
</dbReference>
<dbReference type="GO" id="GO:0048027">
    <property type="term" value="F:mRNA 5'-UTR binding"/>
    <property type="evidence" value="ECO:0007669"/>
    <property type="project" value="UniProtKB-UniRule"/>
</dbReference>
<protein>
    <recommendedName>
        <fullName evidence="6">Translational regulator CsrA</fullName>
    </recommendedName>
</protein>
<dbReference type="InterPro" id="IPR036107">
    <property type="entry name" value="CsrA_sf"/>
</dbReference>
<evidence type="ECO:0000313" key="8">
    <source>
        <dbReference type="Proteomes" id="UP000675379"/>
    </source>
</evidence>
<evidence type="ECO:0000256" key="1">
    <source>
        <dbReference type="ARBA" id="ARBA00022490"/>
    </source>
</evidence>
<keyword evidence="3 6" id="KW-1005">Bacterial flagellum biogenesis</keyword>
<dbReference type="EMBL" id="JAGSCS010000006">
    <property type="protein sequence ID" value="MBR0575973.1"/>
    <property type="molecule type" value="Genomic_DNA"/>
</dbReference>
<dbReference type="Gene3D" id="2.60.40.4380">
    <property type="entry name" value="Translational regulator CsrA"/>
    <property type="match status" value="1"/>
</dbReference>
<evidence type="ECO:0000313" key="7">
    <source>
        <dbReference type="EMBL" id="MBR0575973.1"/>
    </source>
</evidence>
<comment type="caution">
    <text evidence="7">The sequence shown here is derived from an EMBL/GenBank/DDBJ whole genome shotgun (WGS) entry which is preliminary data.</text>
</comment>
<keyword evidence="5 6" id="KW-0694">RNA-binding</keyword>
<dbReference type="GO" id="GO:0005829">
    <property type="term" value="C:cytosol"/>
    <property type="evidence" value="ECO:0007669"/>
    <property type="project" value="TreeGrafter"/>
</dbReference>
<dbReference type="HAMAP" id="MF_00167">
    <property type="entry name" value="CsrA"/>
    <property type="match status" value="1"/>
</dbReference>
<evidence type="ECO:0000256" key="4">
    <source>
        <dbReference type="ARBA" id="ARBA00022845"/>
    </source>
</evidence>
<accession>A0A941CRF0</accession>
<gene>
    <name evidence="6 7" type="primary">csrA</name>
    <name evidence="7" type="ORF">KCG48_06420</name>
</gene>
<dbReference type="GO" id="GO:1902208">
    <property type="term" value="P:regulation of bacterial-type flagellum assembly"/>
    <property type="evidence" value="ECO:0007669"/>
    <property type="project" value="UniProtKB-UniRule"/>
</dbReference>
<comment type="subcellular location">
    <subcellularLocation>
        <location evidence="6">Cytoplasm</location>
    </subcellularLocation>
</comment>
<proteinExistence type="inferred from homology"/>
<dbReference type="GO" id="GO:0044781">
    <property type="term" value="P:bacterial-type flagellum organization"/>
    <property type="evidence" value="ECO:0007669"/>
    <property type="project" value="UniProtKB-KW"/>
</dbReference>